<protein>
    <submittedName>
        <fullName evidence="1">YjgF family protein</fullName>
    </submittedName>
</protein>
<dbReference type="Gene3D" id="3.30.1330.40">
    <property type="entry name" value="RutC-like"/>
    <property type="match status" value="1"/>
</dbReference>
<dbReference type="Proteomes" id="UP000000270">
    <property type="component" value="Chromosome"/>
</dbReference>
<dbReference type="STRING" id="438753.AZC_2022"/>
<sequence length="115" mass="12177">MSKPALPFSPCREVGDMLYLSGEVPFADDGTIPEGIAAQTDLVLARISRTLATKGLTLADVVSATVYLTDKSDFGAFNVAYAKHFSDPLPVRTTVIADLVVPAKLEITVIAKLPA</sequence>
<reference evidence="1 2" key="4">
    <citation type="journal article" date="2009" name="Appl. Environ. Microbiol.">
        <title>Comparative genome-wide transcriptional profiling of Azorhizobium caulinodans ORS571 grown under free-living and symbiotic conditions.</title>
        <authorList>
            <person name="Tsukada S."/>
            <person name="Aono T."/>
            <person name="Akiba N."/>
            <person name="Lee KB."/>
            <person name="Liu CT."/>
            <person name="Toyazaki H."/>
            <person name="Oyaizu H."/>
        </authorList>
    </citation>
    <scope>NUCLEOTIDE SEQUENCE [LARGE SCALE GENOMIC DNA]</scope>
    <source>
        <strain evidence="2">ATCC 43989 / DSM 5975 / JCM 20966 / LMG 6465 / NBRC 14845 / NCIMB 13405 / ORS 571</strain>
    </source>
</reference>
<dbReference type="SUPFAM" id="SSF55298">
    <property type="entry name" value="YjgF-like"/>
    <property type="match status" value="1"/>
</dbReference>
<dbReference type="RefSeq" id="WP_012170549.1">
    <property type="nucleotide sequence ID" value="NC_009937.1"/>
</dbReference>
<dbReference type="CDD" id="cd00448">
    <property type="entry name" value="YjgF_YER057c_UK114_family"/>
    <property type="match status" value="1"/>
</dbReference>
<reference evidence="2" key="2">
    <citation type="submission" date="2007-04" db="EMBL/GenBank/DDBJ databases">
        <title>Complete genome sequence of the nitrogen-fixing bacterium Azorhizobium caulinodans ORS571.</title>
        <authorList>
            <person name="Lee K.B."/>
            <person name="Backer P.D."/>
            <person name="Aono T."/>
            <person name="Liu C.T."/>
            <person name="Suzuki S."/>
            <person name="Suzuki T."/>
            <person name="Kaneko T."/>
            <person name="Yamada M."/>
            <person name="Tabata S."/>
            <person name="Kupfer D.M."/>
            <person name="Najar F.Z."/>
            <person name="Wiley G.B."/>
            <person name="Roe B."/>
            <person name="Binnewies T."/>
            <person name="Ussery D."/>
            <person name="Vereecke D."/>
            <person name="Gevers D."/>
            <person name="Holsters M."/>
            <person name="Oyaizu H."/>
        </authorList>
    </citation>
    <scope>NUCLEOTIDE SEQUENCE [LARGE SCALE GENOMIC DNA]</scope>
    <source>
        <strain evidence="2">ATCC 43989 / DSM 5975 / JCM 20966 / LMG 6465 / NBRC 14845 / NCIMB 13405 / ORS 571</strain>
    </source>
</reference>
<name>A8I3G9_AZOC5</name>
<dbReference type="GO" id="GO:0005829">
    <property type="term" value="C:cytosol"/>
    <property type="evidence" value="ECO:0007669"/>
    <property type="project" value="TreeGrafter"/>
</dbReference>
<reference evidence="1 2" key="6">
    <citation type="journal article" date="2011" name="Appl. Environ. Microbiol.">
        <title>Involvement of the azorhizobial chromosome partition gene (parA) in the onset of bacteroid differentiation during Sesbania rostrata stem nodule development.</title>
        <authorList>
            <person name="Liu CT."/>
            <person name="Lee KB."/>
            <person name="Wang YS."/>
            <person name="Peng MH."/>
            <person name="Lee KT."/>
            <person name="Suzuki S."/>
            <person name="Suzuki T."/>
            <person name="Oyaizu H."/>
        </authorList>
    </citation>
    <scope>NUCLEOTIDE SEQUENCE [LARGE SCALE GENOMIC DNA]</scope>
    <source>
        <strain evidence="2">ATCC 43989 / DSM 5975 / JCM 20966 / LMG 6465 / NBRC 14845 / NCIMB 13405 / ORS 571</strain>
    </source>
</reference>
<dbReference type="GO" id="GO:0019239">
    <property type="term" value="F:deaminase activity"/>
    <property type="evidence" value="ECO:0007669"/>
    <property type="project" value="TreeGrafter"/>
</dbReference>
<proteinExistence type="predicted"/>
<dbReference type="Pfam" id="PF01042">
    <property type="entry name" value="Ribonuc_L-PSP"/>
    <property type="match status" value="1"/>
</dbReference>
<reference evidence="1 2" key="1">
    <citation type="journal article" date="2007" name="Appl. Environ. Microbiol.">
        <title>Rhizobial factors required for stem nodule maturation and maintenance in Sesbania rostrata-Azorhizobium caulinodans ORS571 symbiosis.</title>
        <authorList>
            <person name="Suzuki S."/>
            <person name="Aono T."/>
            <person name="Lee KB."/>
            <person name="Suzuki T."/>
            <person name="Liu CT."/>
            <person name="Miwa H."/>
            <person name="Wakao S."/>
            <person name="Iki T."/>
            <person name="Oyaizu H."/>
        </authorList>
    </citation>
    <scope>NUCLEOTIDE SEQUENCE [LARGE SCALE GENOMIC DNA]</scope>
    <source>
        <strain evidence="2">ATCC 43989 / DSM 5975 / JCM 20966 / LMG 6465 / NBRC 14845 / NCIMB 13405 / ORS 571</strain>
    </source>
</reference>
<dbReference type="EMBL" id="AP009384">
    <property type="protein sequence ID" value="BAF88020.1"/>
    <property type="molecule type" value="Genomic_DNA"/>
</dbReference>
<dbReference type="AlphaFoldDB" id="A8I3G9"/>
<accession>A8I3G9</accession>
<dbReference type="InterPro" id="IPR035959">
    <property type="entry name" value="RutC-like_sf"/>
</dbReference>
<evidence type="ECO:0000313" key="2">
    <source>
        <dbReference type="Proteomes" id="UP000000270"/>
    </source>
</evidence>
<dbReference type="PANTHER" id="PTHR11803">
    <property type="entry name" value="2-IMINOBUTANOATE/2-IMINOPROPANOATE DEAMINASE RIDA"/>
    <property type="match status" value="1"/>
</dbReference>
<dbReference type="InterPro" id="IPR006175">
    <property type="entry name" value="YjgF/YER057c/UK114"/>
</dbReference>
<dbReference type="eggNOG" id="COG0251">
    <property type="taxonomic scope" value="Bacteria"/>
</dbReference>
<reference evidence="1 2" key="5">
    <citation type="journal article" date="2010" name="Appl. Environ. Microbiol.">
        <title>phrR-like gene praR of Azorhizobium caulinodans ORS571 is essential for symbiosis with Sesbania rostrata and is involved in expression of reb genes.</title>
        <authorList>
            <person name="Akiba N."/>
            <person name="Aono T."/>
            <person name="Toyazaki H."/>
            <person name="Sato S."/>
            <person name="Oyaizu H."/>
        </authorList>
    </citation>
    <scope>NUCLEOTIDE SEQUENCE [LARGE SCALE GENOMIC DNA]</scope>
    <source>
        <strain evidence="2">ATCC 43989 / DSM 5975 / JCM 20966 / LMG 6465 / NBRC 14845 / NCIMB 13405 / ORS 571</strain>
    </source>
</reference>
<keyword evidence="2" id="KW-1185">Reference proteome</keyword>
<dbReference type="PANTHER" id="PTHR11803:SF39">
    <property type="entry name" value="2-IMINOBUTANOATE_2-IMINOPROPANOATE DEAMINASE"/>
    <property type="match status" value="1"/>
</dbReference>
<dbReference type="HOGENOM" id="CLU_100715_7_3_5"/>
<reference evidence="1 2" key="3">
    <citation type="journal article" date="2008" name="BMC Genomics">
        <title>The genome of the versatile nitrogen fixer Azorhizobium caulinodans ORS571.</title>
        <authorList>
            <person name="Lee KB."/>
            <person name="Backer P.D."/>
            <person name="Aono T."/>
            <person name="Liu CT."/>
            <person name="Suzuki S."/>
            <person name="Suzuki T."/>
            <person name="Kaneko T."/>
            <person name="Yamada M."/>
            <person name="Tabata S."/>
            <person name="Kupfer D.M."/>
            <person name="Najar F.Z."/>
            <person name="Wiley G.B."/>
            <person name="Roe B."/>
            <person name="Binnewies T.T."/>
            <person name="Ussery D.W."/>
            <person name="D'Haeze W."/>
            <person name="Herder J.D."/>
            <person name="Gevers D."/>
            <person name="Vereecke D."/>
            <person name="Holsters M."/>
            <person name="Oyaizu H."/>
        </authorList>
    </citation>
    <scope>NUCLEOTIDE SEQUENCE [LARGE SCALE GENOMIC DNA]</scope>
    <source>
        <strain evidence="2">ATCC 43989 / DSM 5975 / JCM 20966 / LMG 6465 / NBRC 14845 / NCIMB 13405 / ORS 571</strain>
    </source>
</reference>
<evidence type="ECO:0000313" key="1">
    <source>
        <dbReference type="EMBL" id="BAF88020.1"/>
    </source>
</evidence>
<dbReference type="KEGG" id="azc:AZC_2022"/>
<gene>
    <name evidence="1" type="primary">yjgF</name>
    <name evidence="1" type="ordered locus">AZC_2022</name>
</gene>
<organism evidence="1 2">
    <name type="scientific">Azorhizobium caulinodans (strain ATCC 43989 / DSM 5975 / JCM 20966 / LMG 6465 / NBRC 14845 / NCIMB 13405 / ORS 571)</name>
    <dbReference type="NCBI Taxonomy" id="438753"/>
    <lineage>
        <taxon>Bacteria</taxon>
        <taxon>Pseudomonadati</taxon>
        <taxon>Pseudomonadota</taxon>
        <taxon>Alphaproteobacteria</taxon>
        <taxon>Hyphomicrobiales</taxon>
        <taxon>Xanthobacteraceae</taxon>
        <taxon>Azorhizobium</taxon>
    </lineage>
</organism>